<evidence type="ECO:0000256" key="1">
    <source>
        <dbReference type="SAM" id="SignalP"/>
    </source>
</evidence>
<protein>
    <recommendedName>
        <fullName evidence="4">Secreted protein</fullName>
    </recommendedName>
</protein>
<dbReference type="KEGG" id="mlr:MELLADRAFT_68012"/>
<keyword evidence="3" id="KW-1185">Reference proteome</keyword>
<evidence type="ECO:0000313" key="3">
    <source>
        <dbReference type="Proteomes" id="UP000001072"/>
    </source>
</evidence>
<feature type="signal peptide" evidence="1">
    <location>
        <begin position="1"/>
        <end position="21"/>
    </location>
</feature>
<dbReference type="AlphaFoldDB" id="F4S593"/>
<evidence type="ECO:0000313" key="2">
    <source>
        <dbReference type="EMBL" id="EGG00126.1"/>
    </source>
</evidence>
<gene>
    <name evidence="2" type="ORF">MELLADRAFT_68012</name>
</gene>
<reference evidence="3" key="1">
    <citation type="journal article" date="2011" name="Proc. Natl. Acad. Sci. U.S.A.">
        <title>Obligate biotrophy features unraveled by the genomic analysis of rust fungi.</title>
        <authorList>
            <person name="Duplessis S."/>
            <person name="Cuomo C.A."/>
            <person name="Lin Y.-C."/>
            <person name="Aerts A."/>
            <person name="Tisserant E."/>
            <person name="Veneault-Fourrey C."/>
            <person name="Joly D.L."/>
            <person name="Hacquard S."/>
            <person name="Amselem J."/>
            <person name="Cantarel B.L."/>
            <person name="Chiu R."/>
            <person name="Coutinho P.M."/>
            <person name="Feau N."/>
            <person name="Field M."/>
            <person name="Frey P."/>
            <person name="Gelhaye E."/>
            <person name="Goldberg J."/>
            <person name="Grabherr M.G."/>
            <person name="Kodira C.D."/>
            <person name="Kohler A."/>
            <person name="Kuees U."/>
            <person name="Lindquist E.A."/>
            <person name="Lucas S.M."/>
            <person name="Mago R."/>
            <person name="Mauceli E."/>
            <person name="Morin E."/>
            <person name="Murat C."/>
            <person name="Pangilinan J.L."/>
            <person name="Park R."/>
            <person name="Pearson M."/>
            <person name="Quesneville H."/>
            <person name="Rouhier N."/>
            <person name="Sakthikumar S."/>
            <person name="Salamov A.A."/>
            <person name="Schmutz J."/>
            <person name="Selles B."/>
            <person name="Shapiro H."/>
            <person name="Tanguay P."/>
            <person name="Tuskan G.A."/>
            <person name="Henrissat B."/>
            <person name="Van de Peer Y."/>
            <person name="Rouze P."/>
            <person name="Ellis J.G."/>
            <person name="Dodds P.N."/>
            <person name="Schein J.E."/>
            <person name="Zhong S."/>
            <person name="Hamelin R.C."/>
            <person name="Grigoriev I.V."/>
            <person name="Szabo L.J."/>
            <person name="Martin F."/>
        </authorList>
    </citation>
    <scope>NUCLEOTIDE SEQUENCE [LARGE SCALE GENOMIC DNA]</scope>
    <source>
        <strain evidence="3">98AG31 / pathotype 3-4-7</strain>
    </source>
</reference>
<organism evidence="3">
    <name type="scientific">Melampsora larici-populina (strain 98AG31 / pathotype 3-4-7)</name>
    <name type="common">Poplar leaf rust fungus</name>
    <dbReference type="NCBI Taxonomy" id="747676"/>
    <lineage>
        <taxon>Eukaryota</taxon>
        <taxon>Fungi</taxon>
        <taxon>Dikarya</taxon>
        <taxon>Basidiomycota</taxon>
        <taxon>Pucciniomycotina</taxon>
        <taxon>Pucciniomycetes</taxon>
        <taxon>Pucciniales</taxon>
        <taxon>Melampsoraceae</taxon>
        <taxon>Melampsora</taxon>
    </lineage>
</organism>
<dbReference type="InParanoid" id="F4S593"/>
<name>F4S593_MELLP</name>
<dbReference type="Proteomes" id="UP000001072">
    <property type="component" value="Unassembled WGS sequence"/>
</dbReference>
<dbReference type="EMBL" id="GL883150">
    <property type="protein sequence ID" value="EGG00126.1"/>
    <property type="molecule type" value="Genomic_DNA"/>
</dbReference>
<dbReference type="RefSeq" id="XP_007416529.1">
    <property type="nucleotide sequence ID" value="XM_007416467.1"/>
</dbReference>
<accession>F4S593</accession>
<feature type="chain" id="PRO_5003315896" description="Secreted protein" evidence="1">
    <location>
        <begin position="22"/>
        <end position="120"/>
    </location>
</feature>
<dbReference type="GeneID" id="18930951"/>
<dbReference type="HOGENOM" id="CLU_2050156_0_0_1"/>
<evidence type="ECO:0008006" key="4">
    <source>
        <dbReference type="Google" id="ProtNLM"/>
    </source>
</evidence>
<sequence>MSTIQQVFVAFCILSTLGVFSLEMGQCALHWEIKKDRADCTNFGGAKYDCPLSSCTINNSAATTTKGQITFHRCAIYDTPFQHSLSTGWDLDVHAESFDAFYHAPPHGYQRGMSSPWLGQ</sequence>
<proteinExistence type="predicted"/>
<dbReference type="VEuPathDB" id="FungiDB:MELLADRAFT_68012"/>
<keyword evidence="1" id="KW-0732">Signal</keyword>